<dbReference type="GO" id="GO:0004776">
    <property type="term" value="F:succinate-CoA ligase (GDP-forming) activity"/>
    <property type="evidence" value="ECO:0007669"/>
    <property type="project" value="TreeGrafter"/>
</dbReference>
<evidence type="ECO:0000256" key="5">
    <source>
        <dbReference type="HAMAP-Rule" id="MF_01988"/>
    </source>
</evidence>
<dbReference type="FunFam" id="3.40.50.261:FF:000006">
    <property type="entry name" value="Succinate--CoA ligase [ADP-forming] subunit alpha"/>
    <property type="match status" value="1"/>
</dbReference>
<dbReference type="InterPro" id="IPR005811">
    <property type="entry name" value="SUCC_ACL_C"/>
</dbReference>
<evidence type="ECO:0000313" key="11">
    <source>
        <dbReference type="Proteomes" id="UP000230790"/>
    </source>
</evidence>
<dbReference type="InterPro" id="IPR017440">
    <property type="entry name" value="Cit_synth/succinyl-CoA_lig_AS"/>
</dbReference>
<evidence type="ECO:0000313" key="10">
    <source>
        <dbReference type="EMBL" id="PJF46753.1"/>
    </source>
</evidence>
<comment type="subunit">
    <text evidence="5 8">Heterotetramer of two alpha and two beta subunits.</text>
</comment>
<evidence type="ECO:0000259" key="9">
    <source>
        <dbReference type="SMART" id="SM00881"/>
    </source>
</evidence>
<dbReference type="InterPro" id="IPR036291">
    <property type="entry name" value="NAD(P)-bd_dom_sf"/>
</dbReference>
<dbReference type="InterPro" id="IPR016102">
    <property type="entry name" value="Succinyl-CoA_synth-like"/>
</dbReference>
<dbReference type="EC" id="6.2.1.5" evidence="5"/>
<feature type="binding site" evidence="5">
    <location>
        <position position="160"/>
    </location>
    <ligand>
        <name>substrate</name>
        <note>ligand shared with subunit beta</note>
    </ligand>
</feature>
<name>A0A2M8QAB7_9CHLR</name>
<evidence type="ECO:0000256" key="2">
    <source>
        <dbReference type="ARBA" id="ARBA00022598"/>
    </source>
</evidence>
<dbReference type="Pfam" id="PF00549">
    <property type="entry name" value="Ligase_CoA"/>
    <property type="match status" value="1"/>
</dbReference>
<evidence type="ECO:0000256" key="7">
    <source>
        <dbReference type="RuleBase" id="RU000677"/>
    </source>
</evidence>
<comment type="pathway">
    <text evidence="5 8">Carbohydrate metabolism; tricarboxylic acid cycle; succinate from succinyl-CoA (ligase route): step 1/1.</text>
</comment>
<dbReference type="Proteomes" id="UP000230790">
    <property type="component" value="Unassembled WGS sequence"/>
</dbReference>
<dbReference type="PANTHER" id="PTHR11117">
    <property type="entry name" value="SUCCINYL-COA LIGASE SUBUNIT ALPHA"/>
    <property type="match status" value="1"/>
</dbReference>
<proteinExistence type="inferred from homology"/>
<evidence type="ECO:0000256" key="6">
    <source>
        <dbReference type="PIRSR" id="PIRSR001553-1"/>
    </source>
</evidence>
<feature type="binding site" evidence="5">
    <location>
        <begin position="17"/>
        <end position="20"/>
    </location>
    <ligand>
        <name>CoA</name>
        <dbReference type="ChEBI" id="CHEBI:57287"/>
    </ligand>
</feature>
<dbReference type="InterPro" id="IPR033847">
    <property type="entry name" value="Citrt_syn/SCS-alpha_CS"/>
</dbReference>
<dbReference type="Pfam" id="PF02629">
    <property type="entry name" value="CoA_binding"/>
    <property type="match status" value="1"/>
</dbReference>
<dbReference type="UniPathway" id="UPA00223">
    <property type="reaction ID" value="UER00999"/>
</dbReference>
<dbReference type="PROSITE" id="PS01216">
    <property type="entry name" value="SUCCINYL_COA_LIG_1"/>
    <property type="match status" value="1"/>
</dbReference>
<dbReference type="PROSITE" id="PS00399">
    <property type="entry name" value="SUCCINYL_COA_LIG_2"/>
    <property type="match status" value="1"/>
</dbReference>
<comment type="catalytic activity">
    <reaction evidence="5 8">
        <text>succinate + ATP + CoA = succinyl-CoA + ADP + phosphate</text>
        <dbReference type="Rhea" id="RHEA:17661"/>
        <dbReference type="ChEBI" id="CHEBI:30031"/>
        <dbReference type="ChEBI" id="CHEBI:30616"/>
        <dbReference type="ChEBI" id="CHEBI:43474"/>
        <dbReference type="ChEBI" id="CHEBI:57287"/>
        <dbReference type="ChEBI" id="CHEBI:57292"/>
        <dbReference type="ChEBI" id="CHEBI:456216"/>
        <dbReference type="EC" id="6.2.1.5"/>
    </reaction>
</comment>
<dbReference type="FunFam" id="3.40.50.720:FF:000277">
    <property type="entry name" value="Succinate--CoA ligase [ADP-forming] subunit alpha"/>
    <property type="match status" value="1"/>
</dbReference>
<dbReference type="NCBIfam" id="NF004230">
    <property type="entry name" value="PRK05678.1"/>
    <property type="match status" value="1"/>
</dbReference>
<feature type="binding site" evidence="5">
    <location>
        <position position="43"/>
    </location>
    <ligand>
        <name>CoA</name>
        <dbReference type="ChEBI" id="CHEBI:57287"/>
    </ligand>
</feature>
<dbReference type="PANTHER" id="PTHR11117:SF2">
    <property type="entry name" value="SUCCINATE--COA LIGASE [ADP_GDP-FORMING] SUBUNIT ALPHA, MITOCHONDRIAL"/>
    <property type="match status" value="1"/>
</dbReference>
<dbReference type="AlphaFoldDB" id="A0A2M8QAB7"/>
<keyword evidence="1 5" id="KW-0816">Tricarboxylic acid cycle</keyword>
<dbReference type="InterPro" id="IPR005810">
    <property type="entry name" value="CoA_lig_alpha"/>
</dbReference>
<feature type="active site" description="Tele-phosphohistidine intermediate" evidence="5 6">
    <location>
        <position position="248"/>
    </location>
</feature>
<dbReference type="Gene3D" id="3.40.50.261">
    <property type="entry name" value="Succinyl-CoA synthetase domains"/>
    <property type="match status" value="1"/>
</dbReference>
<dbReference type="GO" id="GO:0009361">
    <property type="term" value="C:succinate-CoA ligase complex (ADP-forming)"/>
    <property type="evidence" value="ECO:0007669"/>
    <property type="project" value="TreeGrafter"/>
</dbReference>
<protein>
    <recommendedName>
        <fullName evidence="5">Succinate--CoA ligase [ADP-forming] subunit alpha</fullName>
        <ecNumber evidence="5">6.2.1.5</ecNumber>
    </recommendedName>
    <alternativeName>
        <fullName evidence="5">Succinyl-CoA synthetase subunit alpha</fullName>
        <shortName evidence="5">SCS-alpha</shortName>
    </alternativeName>
</protein>
<dbReference type="SMART" id="SM00881">
    <property type="entry name" value="CoA_binding"/>
    <property type="match status" value="1"/>
</dbReference>
<comment type="catalytic activity">
    <reaction evidence="5">
        <text>GTP + succinate + CoA = succinyl-CoA + GDP + phosphate</text>
        <dbReference type="Rhea" id="RHEA:22120"/>
        <dbReference type="ChEBI" id="CHEBI:30031"/>
        <dbReference type="ChEBI" id="CHEBI:37565"/>
        <dbReference type="ChEBI" id="CHEBI:43474"/>
        <dbReference type="ChEBI" id="CHEBI:57287"/>
        <dbReference type="ChEBI" id="CHEBI:57292"/>
        <dbReference type="ChEBI" id="CHEBI:58189"/>
    </reaction>
</comment>
<keyword evidence="2 5" id="KW-0436">Ligase</keyword>
<comment type="similarity">
    <text evidence="4 5 7">Belongs to the succinate/malate CoA ligase alpha subunit family.</text>
</comment>
<evidence type="ECO:0000256" key="3">
    <source>
        <dbReference type="ARBA" id="ARBA00022741"/>
    </source>
</evidence>
<dbReference type="PIRSF" id="PIRSF001553">
    <property type="entry name" value="SucCS_alpha"/>
    <property type="match status" value="1"/>
</dbReference>
<dbReference type="PRINTS" id="PR01798">
    <property type="entry name" value="SCOASYNTHASE"/>
</dbReference>
<dbReference type="InterPro" id="IPR003781">
    <property type="entry name" value="CoA-bd"/>
</dbReference>
<dbReference type="SUPFAM" id="SSF52210">
    <property type="entry name" value="Succinyl-CoA synthetase domains"/>
    <property type="match status" value="1"/>
</dbReference>
<gene>
    <name evidence="5" type="primary">sucD</name>
    <name evidence="10" type="ORF">CUN48_12180</name>
</gene>
<comment type="function">
    <text evidence="5 8">Succinyl-CoA synthetase functions in the citric acid cycle (TCA), coupling the hydrolysis of succinyl-CoA to the synthesis of either ATP or GTP and thus represents the only step of substrate-level phosphorylation in the TCA. The alpha subunit of the enzyme binds the substrates coenzyme A and phosphate, while succinate binding and nucleotide specificity is provided by the beta subunit.</text>
</comment>
<feature type="binding site" evidence="5">
    <location>
        <begin position="97"/>
        <end position="99"/>
    </location>
    <ligand>
        <name>CoA</name>
        <dbReference type="ChEBI" id="CHEBI:57287"/>
    </ligand>
</feature>
<dbReference type="Gene3D" id="3.40.50.720">
    <property type="entry name" value="NAD(P)-binding Rossmann-like Domain"/>
    <property type="match status" value="1"/>
</dbReference>
<dbReference type="NCBIfam" id="TIGR01019">
    <property type="entry name" value="sucCoAalpha"/>
    <property type="match status" value="1"/>
</dbReference>
<organism evidence="10 11">
    <name type="scientific">Candidatus Thermofonsia Clade 3 bacterium</name>
    <dbReference type="NCBI Taxonomy" id="2364212"/>
    <lineage>
        <taxon>Bacteria</taxon>
        <taxon>Bacillati</taxon>
        <taxon>Chloroflexota</taxon>
        <taxon>Candidatus Thermofontia</taxon>
        <taxon>Candidatus Thermofonsia Clade 3</taxon>
    </lineage>
</organism>
<evidence type="ECO:0000256" key="4">
    <source>
        <dbReference type="ARBA" id="ARBA00060724"/>
    </source>
</evidence>
<reference evidence="10 11" key="1">
    <citation type="submission" date="2017-11" db="EMBL/GenBank/DDBJ databases">
        <title>Evolution of Phototrophy in the Chloroflexi Phylum Driven by Horizontal Gene Transfer.</title>
        <authorList>
            <person name="Ward L.M."/>
            <person name="Hemp J."/>
            <person name="Shih P.M."/>
            <person name="Mcglynn S.E."/>
            <person name="Fischer W."/>
        </authorList>
    </citation>
    <scope>NUCLEOTIDE SEQUENCE [LARGE SCALE GENOMIC DNA]</scope>
    <source>
        <strain evidence="10">JP3_7</strain>
    </source>
</reference>
<evidence type="ECO:0000256" key="8">
    <source>
        <dbReference type="RuleBase" id="RU000699"/>
    </source>
</evidence>
<dbReference type="GO" id="GO:0000166">
    <property type="term" value="F:nucleotide binding"/>
    <property type="evidence" value="ECO:0007669"/>
    <property type="project" value="UniProtKB-KW"/>
</dbReference>
<dbReference type="GO" id="GO:0004775">
    <property type="term" value="F:succinate-CoA ligase (ADP-forming) activity"/>
    <property type="evidence" value="ECO:0007669"/>
    <property type="project" value="UniProtKB-UniRule"/>
</dbReference>
<evidence type="ECO:0000256" key="1">
    <source>
        <dbReference type="ARBA" id="ARBA00022532"/>
    </source>
</evidence>
<sequence length="286" mass="29660">MAILADKHTRLIVQGITGREGDFHARQMQAYSPIVVGGVTPGKGGMVTDYGVPVFDTVGQAVREVGANASVIYVPARFAPDAIMEAADAGIKLIVCITEGIPVIDMIRVRAYLDTKQSLLLGPNCPGLLTPGQAKIGIIPGNIAMPGNVGVVSRSGTLTYEAVNALTQAGMGQSTIVGIGGDPVRGLGFLEVIQMFNEDPQTEKIVMIGEIGGSDEEMAAAWIKDNVKKPMAGFIAGRSAPPGKRMGHAGAIIEGGMGTAESKIAAMKAAGIRMAELPTDIPALLR</sequence>
<dbReference type="GO" id="GO:0006099">
    <property type="term" value="P:tricarboxylic acid cycle"/>
    <property type="evidence" value="ECO:0007669"/>
    <property type="project" value="UniProtKB-UniRule"/>
</dbReference>
<feature type="domain" description="CoA-binding" evidence="9">
    <location>
        <begin position="4"/>
        <end position="101"/>
    </location>
</feature>
<comment type="caution">
    <text evidence="10">The sequence shown here is derived from an EMBL/GenBank/DDBJ whole genome shotgun (WGS) entry which is preliminary data.</text>
</comment>
<dbReference type="SUPFAM" id="SSF51735">
    <property type="entry name" value="NAD(P)-binding Rossmann-fold domains"/>
    <property type="match status" value="1"/>
</dbReference>
<accession>A0A2M8QAB7</accession>
<keyword evidence="3 5" id="KW-0547">Nucleotide-binding</keyword>
<dbReference type="HAMAP" id="MF_01988">
    <property type="entry name" value="Succ_CoA_alpha"/>
    <property type="match status" value="1"/>
</dbReference>
<dbReference type="EMBL" id="PGTN01000099">
    <property type="protein sequence ID" value="PJF46753.1"/>
    <property type="molecule type" value="Genomic_DNA"/>
</dbReference>